<keyword evidence="7" id="KW-0560">Oxidoreductase</keyword>
<evidence type="ECO:0000313" key="8">
    <source>
        <dbReference type="Proteomes" id="UP000677913"/>
    </source>
</evidence>
<dbReference type="PANTHER" id="PTHR11959:SF1">
    <property type="entry name" value="4-HYDROXYPHENYLPYRUVATE DIOXYGENASE"/>
    <property type="match status" value="1"/>
</dbReference>
<dbReference type="GO" id="GO:0003868">
    <property type="term" value="F:4-hydroxyphenylpyruvate dioxygenase activity"/>
    <property type="evidence" value="ECO:0007669"/>
    <property type="project" value="UniProtKB-EC"/>
</dbReference>
<dbReference type="InterPro" id="IPR041735">
    <property type="entry name" value="4OHPhenylPyrv_dOase_C"/>
</dbReference>
<evidence type="ECO:0000256" key="3">
    <source>
        <dbReference type="ARBA" id="ARBA00022737"/>
    </source>
</evidence>
<dbReference type="EMBL" id="JAGSXH010000050">
    <property type="protein sequence ID" value="MBS2964425.1"/>
    <property type="molecule type" value="Genomic_DNA"/>
</dbReference>
<feature type="domain" description="VOC" evidence="6">
    <location>
        <begin position="132"/>
        <end position="283"/>
    </location>
</feature>
<keyword evidence="7" id="KW-0223">Dioxygenase</keyword>
<sequence>MAILGIAHTEFHVQDADAAAERLIHDYGFVARRRSRGGAELGLGGISLVLTEAAPGNRAQQYVERHGDGVAVIALGCEDPQEDYARAVGSGADVIDAAQRTVAGFGDVALSFVEPGAAAHFADFAAGAQPWLVDHVALCVPAGELKDTVRFCEQALGFARTFAEYVSVGEQGMDSVVVQSPSNTVTFTLLEPDTDRAPGQIDGFLAAHGGPGVQHLALRTGDIACSVRTLAQRGVGFLSTPDTYYDALAERLGGTDIPVDTLRELNILMDQDHGGRLFQIFTRSTHPRGTFFFELIERRGAAGFGTANIKALYEAVERQRSAANG</sequence>
<keyword evidence="2 5" id="KW-0479">Metal-binding</keyword>
<dbReference type="InterPro" id="IPR029068">
    <property type="entry name" value="Glyas_Bleomycin-R_OHBP_Dase"/>
</dbReference>
<keyword evidence="4 5" id="KW-0408">Iron</keyword>
<comment type="similarity">
    <text evidence="1">Belongs to the 4HPPD family.</text>
</comment>
<organism evidence="7 8">
    <name type="scientific">Actinocrinis puniceicyclus</name>
    <dbReference type="NCBI Taxonomy" id="977794"/>
    <lineage>
        <taxon>Bacteria</taxon>
        <taxon>Bacillati</taxon>
        <taxon>Actinomycetota</taxon>
        <taxon>Actinomycetes</taxon>
        <taxon>Catenulisporales</taxon>
        <taxon>Actinospicaceae</taxon>
        <taxon>Actinocrinis</taxon>
    </lineage>
</organism>
<feature type="binding site" evidence="5">
    <location>
        <position position="294"/>
    </location>
    <ligand>
        <name>Fe cation</name>
        <dbReference type="ChEBI" id="CHEBI:24875"/>
    </ligand>
</feature>
<evidence type="ECO:0000256" key="5">
    <source>
        <dbReference type="PIRSR" id="PIRSR009283-1"/>
    </source>
</evidence>
<comment type="caution">
    <text evidence="7">The sequence shown here is derived from an EMBL/GenBank/DDBJ whole genome shotgun (WGS) entry which is preliminary data.</text>
</comment>
<reference evidence="7" key="1">
    <citation type="submission" date="2021-04" db="EMBL/GenBank/DDBJ databases">
        <title>Genome based classification of Actinospica acidithermotolerans sp. nov., an actinobacterium isolated from an Indonesian hot spring.</title>
        <authorList>
            <person name="Kusuma A.B."/>
            <person name="Putra K.E."/>
            <person name="Nafisah S."/>
            <person name="Loh J."/>
            <person name="Nouioui I."/>
            <person name="Goodfellow M."/>
        </authorList>
    </citation>
    <scope>NUCLEOTIDE SEQUENCE</scope>
    <source>
        <strain evidence="7">DSM 45618</strain>
    </source>
</reference>
<evidence type="ECO:0000259" key="6">
    <source>
        <dbReference type="PROSITE" id="PS51819"/>
    </source>
</evidence>
<dbReference type="PROSITE" id="PS51819">
    <property type="entry name" value="VOC"/>
    <property type="match status" value="2"/>
</dbReference>
<comment type="cofactor">
    <cofactor evidence="5">
        <name>Fe cation</name>
        <dbReference type="ChEBI" id="CHEBI:24875"/>
    </cofactor>
    <text evidence="5">Binds 1 Fe cation per subunit.</text>
</comment>
<dbReference type="InterPro" id="IPR005956">
    <property type="entry name" value="4OHPhenylPyrv_dOase"/>
</dbReference>
<accession>A0A8J7WRV0</accession>
<keyword evidence="8" id="KW-1185">Reference proteome</keyword>
<dbReference type="NCBIfam" id="TIGR01263">
    <property type="entry name" value="4HPPD"/>
    <property type="match status" value="1"/>
</dbReference>
<feature type="binding site" evidence="5">
    <location>
        <position position="215"/>
    </location>
    <ligand>
        <name>Fe cation</name>
        <dbReference type="ChEBI" id="CHEBI:24875"/>
    </ligand>
</feature>
<protein>
    <submittedName>
        <fullName evidence="7">4-hydroxyphenylpyruvate dioxygenase</fullName>
        <ecNumber evidence="7">1.13.11.27</ecNumber>
    </submittedName>
</protein>
<feature type="binding site" evidence="5">
    <location>
        <position position="135"/>
    </location>
    <ligand>
        <name>Fe cation</name>
        <dbReference type="ChEBI" id="CHEBI:24875"/>
    </ligand>
</feature>
<gene>
    <name evidence="7" type="primary">hppD</name>
    <name evidence="7" type="ORF">KGA66_15310</name>
</gene>
<dbReference type="Proteomes" id="UP000677913">
    <property type="component" value="Unassembled WGS sequence"/>
</dbReference>
<dbReference type="PANTHER" id="PTHR11959">
    <property type="entry name" value="4-HYDROXYPHENYLPYRUVATE DIOXYGENASE"/>
    <property type="match status" value="1"/>
</dbReference>
<dbReference type="RefSeq" id="WP_211468787.1">
    <property type="nucleotide sequence ID" value="NZ_JAGSXH010000050.1"/>
</dbReference>
<dbReference type="Pfam" id="PF13669">
    <property type="entry name" value="Glyoxalase_4"/>
    <property type="match status" value="1"/>
</dbReference>
<dbReference type="GO" id="GO:0006572">
    <property type="term" value="P:L-tyrosine catabolic process"/>
    <property type="evidence" value="ECO:0007669"/>
    <property type="project" value="TreeGrafter"/>
</dbReference>
<dbReference type="GO" id="GO:0046872">
    <property type="term" value="F:metal ion binding"/>
    <property type="evidence" value="ECO:0007669"/>
    <property type="project" value="UniProtKB-KW"/>
</dbReference>
<dbReference type="CDD" id="cd07250">
    <property type="entry name" value="HPPD_C_like"/>
    <property type="match status" value="1"/>
</dbReference>
<dbReference type="InterPro" id="IPR037523">
    <property type="entry name" value="VOC_core"/>
</dbReference>
<evidence type="ECO:0000256" key="1">
    <source>
        <dbReference type="ARBA" id="ARBA00005877"/>
    </source>
</evidence>
<dbReference type="PIRSF" id="PIRSF009283">
    <property type="entry name" value="HPP_dOase"/>
    <property type="match status" value="1"/>
</dbReference>
<dbReference type="Gene3D" id="3.10.180.10">
    <property type="entry name" value="2,3-Dihydroxybiphenyl 1,2-Dioxygenase, domain 1"/>
    <property type="match status" value="2"/>
</dbReference>
<evidence type="ECO:0000256" key="2">
    <source>
        <dbReference type="ARBA" id="ARBA00022723"/>
    </source>
</evidence>
<evidence type="ECO:0000256" key="4">
    <source>
        <dbReference type="ARBA" id="ARBA00023004"/>
    </source>
</evidence>
<dbReference type="SUPFAM" id="SSF54593">
    <property type="entry name" value="Glyoxalase/Bleomycin resistance protein/Dihydroxybiphenyl dioxygenase"/>
    <property type="match status" value="1"/>
</dbReference>
<keyword evidence="3" id="KW-0677">Repeat</keyword>
<dbReference type="AlphaFoldDB" id="A0A8J7WRV0"/>
<name>A0A8J7WRV0_9ACTN</name>
<evidence type="ECO:0000313" key="7">
    <source>
        <dbReference type="EMBL" id="MBS2964425.1"/>
    </source>
</evidence>
<proteinExistence type="inferred from homology"/>
<dbReference type="EC" id="1.13.11.27" evidence="7"/>
<feature type="domain" description="VOC" evidence="6">
    <location>
        <begin position="5"/>
        <end position="126"/>
    </location>
</feature>